<organism evidence="1">
    <name type="scientific">Hordeum vulgare subsp. vulgare</name>
    <name type="common">Domesticated barley</name>
    <dbReference type="NCBI Taxonomy" id="112509"/>
    <lineage>
        <taxon>Eukaryota</taxon>
        <taxon>Viridiplantae</taxon>
        <taxon>Streptophyta</taxon>
        <taxon>Embryophyta</taxon>
        <taxon>Tracheophyta</taxon>
        <taxon>Spermatophyta</taxon>
        <taxon>Magnoliopsida</taxon>
        <taxon>Liliopsida</taxon>
        <taxon>Poales</taxon>
        <taxon>Poaceae</taxon>
        <taxon>BOP clade</taxon>
        <taxon>Pooideae</taxon>
        <taxon>Triticodae</taxon>
        <taxon>Triticeae</taxon>
        <taxon>Hordeinae</taxon>
        <taxon>Hordeum</taxon>
    </lineage>
</organism>
<proteinExistence type="evidence at transcript level"/>
<dbReference type="EMBL" id="AK355221">
    <property type="protein sequence ID" value="BAJ86440.1"/>
    <property type="molecule type" value="mRNA"/>
</dbReference>
<protein>
    <submittedName>
        <fullName evidence="1">Predicted protein</fullName>
    </submittedName>
</protein>
<dbReference type="AlphaFoldDB" id="F2CUB9"/>
<evidence type="ECO:0000313" key="1">
    <source>
        <dbReference type="EMBL" id="BAJ86440.1"/>
    </source>
</evidence>
<sequence>MAPDLTRGSWWSVAVRVGRIWSLLAGDAGWGTGPTWLLLLSWAKARGGLVHGWWPPGGAALHSSSAALPAVRAGHSGVSSSVVRLCRPWLHLLSVRALLLSKVWPSPSVVHCSSRARCDKIDLSRARVLDRPRLAHGAA</sequence>
<accession>F2CUB9</accession>
<reference evidence="1" key="1">
    <citation type="journal article" date="2011" name="Plant Physiol.">
        <title>Comprehensive sequence analysis of 24,783 barley full-length cDNAs derived from 12 clone libraries.</title>
        <authorList>
            <person name="Matsumoto T."/>
            <person name="Tanaka T."/>
            <person name="Sakai H."/>
            <person name="Amano N."/>
            <person name="Kanamori H."/>
            <person name="Kurita K."/>
            <person name="Kikuta A."/>
            <person name="Kamiya K."/>
            <person name="Yamamoto M."/>
            <person name="Ikawa H."/>
            <person name="Fujii N."/>
            <person name="Hori K."/>
            <person name="Itoh T."/>
            <person name="Sato K."/>
        </authorList>
    </citation>
    <scope>NUCLEOTIDE SEQUENCE</scope>
    <source>
        <tissue evidence="1">Shoot</tissue>
    </source>
</reference>
<name>F2CUB9_HORVV</name>